<keyword evidence="1" id="KW-0812">Transmembrane</keyword>
<evidence type="ECO:0000313" key="3">
    <source>
        <dbReference type="Proteomes" id="UP000289411"/>
    </source>
</evidence>
<name>A0A4Q2REX5_9HYPH</name>
<sequence>MPSHAEVAPTLAYGLPFAGLLLSIALLPLLRPHWWERHFPWVTAVWALLFALPFAALRGTEEAGRTLLEAVAHEYLPFIVLLLALFVVAGGIRIFGNLIGTPNTNLALLGLGTLGASLLGTTGAAMLLIRPLIRANGDRKHRTHVFVFFIFLVGNIGGSLTPLGDPPLFLGFLRGVDFGWTLGAMAPPMLLSSGLLLALFTLLDRWYWRREPVLPPSHLPRSVGVEGLHNVVFLAVIVGAVLMSGLWHSGRSLPVGLGVSLRYEDAARDLALLAAAGLSYVTTPSRIRIENAFTWVPIREVAILFAGIFITIAPVLGALQAGAAGPFAPLLHLVSRPDGTPAVANYFWLTGALSSVLDNAPTYLVFFDSAGGDPARLMGEHAATLLAISCGAVFMGANTYLGNAPNFMVKSICEEQGIRMPGFFGYLAWSGLILLPLFGLLTLVFFR</sequence>
<feature type="transmembrane region" description="Helical" evidence="1">
    <location>
        <begin position="106"/>
        <end position="133"/>
    </location>
</feature>
<dbReference type="EMBL" id="QYBC01000005">
    <property type="protein sequence ID" value="RYB06150.1"/>
    <property type="molecule type" value="Genomic_DNA"/>
</dbReference>
<dbReference type="Pfam" id="PF16980">
    <property type="entry name" value="CitMHS_2"/>
    <property type="match status" value="1"/>
</dbReference>
<protein>
    <submittedName>
        <fullName evidence="2">Sodium:proton antiporter</fullName>
    </submittedName>
</protein>
<feature type="transmembrane region" description="Helical" evidence="1">
    <location>
        <begin position="270"/>
        <end position="289"/>
    </location>
</feature>
<proteinExistence type="predicted"/>
<feature type="transmembrane region" description="Helical" evidence="1">
    <location>
        <begin position="7"/>
        <end position="27"/>
    </location>
</feature>
<accession>A0A4Q2REX5</accession>
<feature type="transmembrane region" description="Helical" evidence="1">
    <location>
        <begin position="228"/>
        <end position="250"/>
    </location>
</feature>
<organism evidence="2 3">
    <name type="scientific">Lichenibacterium ramalinae</name>
    <dbReference type="NCBI Taxonomy" id="2316527"/>
    <lineage>
        <taxon>Bacteria</taxon>
        <taxon>Pseudomonadati</taxon>
        <taxon>Pseudomonadota</taxon>
        <taxon>Alphaproteobacteria</taxon>
        <taxon>Hyphomicrobiales</taxon>
        <taxon>Lichenihabitantaceae</taxon>
        <taxon>Lichenibacterium</taxon>
    </lineage>
</organism>
<feature type="transmembrane region" description="Helical" evidence="1">
    <location>
        <begin position="423"/>
        <end position="446"/>
    </location>
</feature>
<feature type="transmembrane region" description="Helical" evidence="1">
    <location>
        <begin position="145"/>
        <end position="164"/>
    </location>
</feature>
<evidence type="ECO:0000313" key="2">
    <source>
        <dbReference type="EMBL" id="RYB06150.1"/>
    </source>
</evidence>
<gene>
    <name evidence="2" type="ORF">D3272_07715</name>
</gene>
<reference evidence="2 3" key="1">
    <citation type="submission" date="2018-09" db="EMBL/GenBank/DDBJ databases">
        <authorList>
            <person name="Grouzdev D.S."/>
            <person name="Krutkina M.S."/>
        </authorList>
    </citation>
    <scope>NUCLEOTIDE SEQUENCE [LARGE SCALE GENOMIC DNA]</scope>
    <source>
        <strain evidence="2 3">RmlP001</strain>
    </source>
</reference>
<keyword evidence="1" id="KW-1133">Transmembrane helix</keyword>
<feature type="transmembrane region" description="Helical" evidence="1">
    <location>
        <begin position="39"/>
        <end position="57"/>
    </location>
</feature>
<feature type="transmembrane region" description="Helical" evidence="1">
    <location>
        <begin position="78"/>
        <end position="100"/>
    </location>
</feature>
<keyword evidence="1" id="KW-0472">Membrane</keyword>
<comment type="caution">
    <text evidence="2">The sequence shown here is derived from an EMBL/GenBank/DDBJ whole genome shotgun (WGS) entry which is preliminary data.</text>
</comment>
<dbReference type="OrthoDB" id="9765532at2"/>
<dbReference type="AlphaFoldDB" id="A0A4Q2REX5"/>
<keyword evidence="3" id="KW-1185">Reference proteome</keyword>
<reference evidence="2 3" key="2">
    <citation type="submission" date="2019-02" db="EMBL/GenBank/DDBJ databases">
        <title>'Lichenibacterium ramalinii' gen. nov. sp. nov., 'Lichenibacterium minor' gen. nov. sp. nov.</title>
        <authorList>
            <person name="Pankratov T."/>
        </authorList>
    </citation>
    <scope>NUCLEOTIDE SEQUENCE [LARGE SCALE GENOMIC DNA]</scope>
    <source>
        <strain evidence="2 3">RmlP001</strain>
    </source>
</reference>
<feature type="transmembrane region" description="Helical" evidence="1">
    <location>
        <begin position="382"/>
        <end position="402"/>
    </location>
</feature>
<evidence type="ECO:0000256" key="1">
    <source>
        <dbReference type="SAM" id="Phobius"/>
    </source>
</evidence>
<dbReference type="InterPro" id="IPR031566">
    <property type="entry name" value="CitMHS_2"/>
</dbReference>
<feature type="transmembrane region" description="Helical" evidence="1">
    <location>
        <begin position="184"/>
        <end position="207"/>
    </location>
</feature>
<feature type="transmembrane region" description="Helical" evidence="1">
    <location>
        <begin position="301"/>
        <end position="323"/>
    </location>
</feature>
<dbReference type="Proteomes" id="UP000289411">
    <property type="component" value="Unassembled WGS sequence"/>
</dbReference>